<sequence>MSIYTKAATLFTGAGASNNDAQPKWYVQAFRSKPIMYGLVGVAIVGVIYYFGVKSAKNKLMLDQVDLDKLPSKSDKLENITREELDKLVADCRWFFDNISASPGVYWPKNTLFTKLLTLTDYELGVLNNQYNNLYADTDTNLYNEIKDDYWYTYDEDLQIKLLNRLKAIGAGKTKA</sequence>
<accession>A0A7W5ZP56</accession>
<organism evidence="2 3">
    <name type="scientific">Runella defluvii</name>
    <dbReference type="NCBI Taxonomy" id="370973"/>
    <lineage>
        <taxon>Bacteria</taxon>
        <taxon>Pseudomonadati</taxon>
        <taxon>Bacteroidota</taxon>
        <taxon>Cytophagia</taxon>
        <taxon>Cytophagales</taxon>
        <taxon>Spirosomataceae</taxon>
        <taxon>Runella</taxon>
    </lineage>
</organism>
<dbReference type="Proteomes" id="UP000541352">
    <property type="component" value="Unassembled WGS sequence"/>
</dbReference>
<evidence type="ECO:0000256" key="1">
    <source>
        <dbReference type="SAM" id="Phobius"/>
    </source>
</evidence>
<keyword evidence="3" id="KW-1185">Reference proteome</keyword>
<evidence type="ECO:0000313" key="2">
    <source>
        <dbReference type="EMBL" id="MBB3841117.1"/>
    </source>
</evidence>
<evidence type="ECO:0000313" key="3">
    <source>
        <dbReference type="Proteomes" id="UP000541352"/>
    </source>
</evidence>
<keyword evidence="1" id="KW-1133">Transmembrane helix</keyword>
<keyword evidence="1" id="KW-0472">Membrane</keyword>
<feature type="transmembrane region" description="Helical" evidence="1">
    <location>
        <begin position="35"/>
        <end position="53"/>
    </location>
</feature>
<reference evidence="2 3" key="1">
    <citation type="submission" date="2020-08" db="EMBL/GenBank/DDBJ databases">
        <title>Genomic Encyclopedia of Type Strains, Phase IV (KMG-IV): sequencing the most valuable type-strain genomes for metagenomic binning, comparative biology and taxonomic classification.</title>
        <authorList>
            <person name="Goeker M."/>
        </authorList>
    </citation>
    <scope>NUCLEOTIDE SEQUENCE [LARGE SCALE GENOMIC DNA]</scope>
    <source>
        <strain evidence="2 3">DSM 17976</strain>
    </source>
</reference>
<gene>
    <name evidence="2" type="ORF">FHS57_005138</name>
</gene>
<proteinExistence type="predicted"/>
<name>A0A7W5ZP56_9BACT</name>
<comment type="caution">
    <text evidence="2">The sequence shown here is derived from an EMBL/GenBank/DDBJ whole genome shotgun (WGS) entry which is preliminary data.</text>
</comment>
<dbReference type="RefSeq" id="WP_183978577.1">
    <property type="nucleotide sequence ID" value="NZ_JACIBY010000014.1"/>
</dbReference>
<dbReference type="EMBL" id="JACIBY010000014">
    <property type="protein sequence ID" value="MBB3841117.1"/>
    <property type="molecule type" value="Genomic_DNA"/>
</dbReference>
<dbReference type="AlphaFoldDB" id="A0A7W5ZP56"/>
<keyword evidence="1" id="KW-0812">Transmembrane</keyword>
<protein>
    <submittedName>
        <fullName evidence="2">Uncharacterized protein</fullName>
    </submittedName>
</protein>